<protein>
    <recommendedName>
        <fullName evidence="5">T. brucei spp.-specific protein</fullName>
    </recommendedName>
</protein>
<name>C9ZK25_TRYB9</name>
<evidence type="ECO:0000313" key="3">
    <source>
        <dbReference type="EMBL" id="CBH09789.1"/>
    </source>
</evidence>
<feature type="region of interest" description="Disordered" evidence="1">
    <location>
        <begin position="166"/>
        <end position="186"/>
    </location>
</feature>
<organism evidence="3 4">
    <name type="scientific">Trypanosoma brucei gambiense (strain MHOM/CI/86/DAL972)</name>
    <dbReference type="NCBI Taxonomy" id="679716"/>
    <lineage>
        <taxon>Eukaryota</taxon>
        <taxon>Discoba</taxon>
        <taxon>Euglenozoa</taxon>
        <taxon>Kinetoplastea</taxon>
        <taxon>Metakinetoplastina</taxon>
        <taxon>Trypanosomatida</taxon>
        <taxon>Trypanosomatidae</taxon>
        <taxon>Trypanosoma</taxon>
    </lineage>
</organism>
<evidence type="ECO:0000313" key="4">
    <source>
        <dbReference type="Proteomes" id="UP000002316"/>
    </source>
</evidence>
<evidence type="ECO:0000256" key="1">
    <source>
        <dbReference type="SAM" id="MobiDB-lite"/>
    </source>
</evidence>
<dbReference type="RefSeq" id="XP_011772082.1">
    <property type="nucleotide sequence ID" value="XM_011773780.1"/>
</dbReference>
<dbReference type="KEGG" id="tbg:TbgDal_III1280"/>
<dbReference type="AlphaFoldDB" id="C9ZK25"/>
<accession>C9ZK25</accession>
<sequence>MLSYHRMVFFAYFLSLIFESSPPPPPPPITSLRLFVSASECVGKMSYIIGHVMKKTVFVLVFAIVAASKSDEDDNDDDDDDDFRVPTCEQLLPRWRDDLMCCAEKVRDKNTWCCVNNVSKSMWTALEECAKQSPRDFTTYPCSCLSQQMMKQMVGLKKRKEALRMRRTGNRNKTSSELAAEEEIVD</sequence>
<dbReference type="EMBL" id="FN554966">
    <property type="protein sequence ID" value="CBH09789.1"/>
    <property type="molecule type" value="Genomic_DNA"/>
</dbReference>
<proteinExistence type="predicted"/>
<dbReference type="GeneID" id="23858895"/>
<keyword evidence="2" id="KW-0732">Signal</keyword>
<dbReference type="VEuPathDB" id="TriTrypDB:Tbg972.3.1280"/>
<feature type="chain" id="PRO_5003005498" description="T. brucei spp.-specific protein" evidence="2">
    <location>
        <begin position="20"/>
        <end position="186"/>
    </location>
</feature>
<dbReference type="Proteomes" id="UP000002316">
    <property type="component" value="Chromosome 3"/>
</dbReference>
<reference evidence="4" key="1">
    <citation type="journal article" date="2010" name="PLoS Negl. Trop. Dis.">
        <title>The genome sequence of Trypanosoma brucei gambiense, causative agent of chronic human african trypanosomiasis.</title>
        <authorList>
            <person name="Jackson A.P."/>
            <person name="Sanders M."/>
            <person name="Berry A."/>
            <person name="McQuillan J."/>
            <person name="Aslett M.A."/>
            <person name="Quail M.A."/>
            <person name="Chukualim B."/>
            <person name="Capewell P."/>
            <person name="MacLeod A."/>
            <person name="Melville S.E."/>
            <person name="Gibson W."/>
            <person name="Barry J.D."/>
            <person name="Berriman M."/>
            <person name="Hertz-Fowler C."/>
        </authorList>
    </citation>
    <scope>NUCLEOTIDE SEQUENCE [LARGE SCALE GENOMIC DNA]</scope>
    <source>
        <strain evidence="4">MHOM/CI/86/DAL972</strain>
    </source>
</reference>
<evidence type="ECO:0000256" key="2">
    <source>
        <dbReference type="SAM" id="SignalP"/>
    </source>
</evidence>
<evidence type="ECO:0008006" key="5">
    <source>
        <dbReference type="Google" id="ProtNLM"/>
    </source>
</evidence>
<gene>
    <name evidence="3" type="ORF">TbgDal_III1280</name>
</gene>
<feature type="signal peptide" evidence="2">
    <location>
        <begin position="1"/>
        <end position="19"/>
    </location>
</feature>